<comment type="caution">
    <text evidence="2">The sequence shown here is derived from an EMBL/GenBank/DDBJ whole genome shotgun (WGS) entry which is preliminary data.</text>
</comment>
<dbReference type="Proteomes" id="UP001346800">
    <property type="component" value="Unassembled WGS sequence"/>
</dbReference>
<dbReference type="EMBL" id="BTFR01000028">
    <property type="protein sequence ID" value="GMM16462.1"/>
    <property type="molecule type" value="Genomic_DNA"/>
</dbReference>
<evidence type="ECO:0000313" key="3">
    <source>
        <dbReference type="EMBL" id="GMM16462.1"/>
    </source>
</evidence>
<evidence type="ECO:0000313" key="2">
    <source>
        <dbReference type="EMBL" id="GMM14486.1"/>
    </source>
</evidence>
<reference evidence="2" key="1">
    <citation type="submission" date="2023-06" db="EMBL/GenBank/DDBJ databases">
        <authorList>
            <person name="Tohno M."/>
            <person name="Tanizawa Y."/>
        </authorList>
    </citation>
    <scope>NUCLEOTIDE SEQUENCE</scope>
    <source>
        <strain evidence="3">BF125</strain>
        <strain evidence="2">BF186</strain>
    </source>
</reference>
<gene>
    <name evidence="3" type="ORF">LABF125_15960</name>
    <name evidence="2" type="ORF">LABF186_16030</name>
</gene>
<dbReference type="AlphaFoldDB" id="A0ABD0C5A5"/>
<evidence type="ECO:0000313" key="5">
    <source>
        <dbReference type="Proteomes" id="UP001346800"/>
    </source>
</evidence>
<dbReference type="Pfam" id="PF00496">
    <property type="entry name" value="SBP_bac_5"/>
    <property type="match status" value="1"/>
</dbReference>
<dbReference type="EMBL" id="BTFQ01000063">
    <property type="protein sequence ID" value="GMM14486.1"/>
    <property type="molecule type" value="Genomic_DNA"/>
</dbReference>
<dbReference type="SUPFAM" id="SSF53850">
    <property type="entry name" value="Periplasmic binding protein-like II"/>
    <property type="match status" value="1"/>
</dbReference>
<dbReference type="Gene3D" id="3.10.105.10">
    <property type="entry name" value="Dipeptide-binding Protein, Domain 3"/>
    <property type="match status" value="1"/>
</dbReference>
<evidence type="ECO:0000313" key="4">
    <source>
        <dbReference type="Proteomes" id="UP001332503"/>
    </source>
</evidence>
<dbReference type="Gene3D" id="3.40.190.10">
    <property type="entry name" value="Periplasmic binding protein-like II"/>
    <property type="match status" value="1"/>
</dbReference>
<sequence>MQNDKNLKHLHRAGVYYLQLNMRKNRVFSNAKMRHALNLVLDKKKLARKVLADGSTPADTFVAPTLAKDQSTGVDFAKEMKPEETHNVAKAQKL</sequence>
<dbReference type="InterPro" id="IPR000914">
    <property type="entry name" value="SBP_5_dom"/>
</dbReference>
<proteinExistence type="predicted"/>
<organism evidence="2 5">
    <name type="scientific">Lactobacillus amylovorus subsp. animalium</name>
    <dbReference type="NCBI Taxonomy" id="3378536"/>
    <lineage>
        <taxon>Bacteria</taxon>
        <taxon>Bacillati</taxon>
        <taxon>Bacillota</taxon>
        <taxon>Bacilli</taxon>
        <taxon>Lactobacillales</taxon>
        <taxon>Lactobacillaceae</taxon>
        <taxon>Lactobacillus</taxon>
    </lineage>
</organism>
<name>A0ABD0C5A5_LACAM</name>
<protein>
    <recommendedName>
        <fullName evidence="1">Solute-binding protein family 5 domain-containing protein</fullName>
    </recommendedName>
</protein>
<accession>A0ABD0C5A5</accession>
<feature type="domain" description="Solute-binding protein family 5" evidence="1">
    <location>
        <begin position="8"/>
        <end position="94"/>
    </location>
</feature>
<evidence type="ECO:0000259" key="1">
    <source>
        <dbReference type="Pfam" id="PF00496"/>
    </source>
</evidence>
<reference evidence="4 5" key="2">
    <citation type="journal article" date="2024" name="Int. J. Syst. Evol. Microbiol.">
        <title>Proposal of Lactobacillus amylovorus subsp. animalis subsp. nov. and an emended description of Lactobacillus amylovorus.</title>
        <authorList>
            <person name="Yamane K."/>
            <person name="Tanizawa Y."/>
            <person name="Kobayashi H."/>
            <person name="Kamizono T."/>
            <person name="Kojima Y."/>
            <person name="Takagi H."/>
            <person name="Tohno M."/>
        </authorList>
    </citation>
    <scope>NUCLEOTIDE SEQUENCE [LARGE SCALE GENOMIC DNA]</scope>
    <source>
        <strain evidence="3 4">BF125</strain>
        <strain evidence="2 5">BF186</strain>
    </source>
</reference>
<dbReference type="Proteomes" id="UP001332503">
    <property type="component" value="Unassembled WGS sequence"/>
</dbReference>
<keyword evidence="4" id="KW-1185">Reference proteome</keyword>